<dbReference type="SMART" id="SM00015">
    <property type="entry name" value="IQ"/>
    <property type="match status" value="6"/>
</dbReference>
<dbReference type="Proteomes" id="UP000038040">
    <property type="component" value="Unplaced"/>
</dbReference>
<evidence type="ECO:0000313" key="6">
    <source>
        <dbReference type="WBParaSite" id="DME_0000094701-mRNA-1"/>
    </source>
</evidence>
<dbReference type="GO" id="GO:0005516">
    <property type="term" value="F:calmodulin binding"/>
    <property type="evidence" value="ECO:0007669"/>
    <property type="project" value="UniProtKB-KW"/>
</dbReference>
<dbReference type="InterPro" id="IPR051185">
    <property type="entry name" value="ASPM"/>
</dbReference>
<evidence type="ECO:0000313" key="5">
    <source>
        <dbReference type="Proteomes" id="UP000038040"/>
    </source>
</evidence>
<sequence length="791" mass="92846">LKSWINFILNENHVYGSFPSDLRKAKIEADSHLRKMLHVASNMESTSNRSILKNSDKFKHFMIERHRNEIRIQIRSIYLESKIPQQIVSLVENNKLIIRLDKRVHSDIGLQTELLKLFFSFNTFWLRLGLETIFTEDLPSDKSDTLASFIFHRLFQDPSLMGNQKYVQGRNRTVITESGSKMLLQHFLTKLCQFLYIVGVARSVFFEMKIIPCLFKRESSYKSLSDVCAAISRLLISGSCNLPKILSRIGLDLDYRQGFFEEYCFVVNSLPSDLSDGIILGKVIEIIFGMKHNEIISCLRNPCGDRIRKINNVNIEKDCCIDSVSRRISLYSSLAKNPISFERFDLTKAKNLPEHISEYEQLFKLYKLIAERFGFEIHCFDHLTDGRLFRAIWQEYGPYKSEMNEYQESTMMEQIAHAAEEEFGIPASILLSEGMVNVAALPVFAHIFLIRIFEYNQITIAATKIQKAYRVYKQRKISGKTHQQSISLDEKCSRAATIIQVYYVTFFYWKAVPNSGPSVEPDEFWQEVAVEGGAAYFRSWVAHRRKAATVIQANFRSWLARRDFHAIQKKRIKAAIIIQVHFRSWLARRDFHIIKEKRIKAAIVIQAYFRSWLVRRHFHVMQEVRVKAAIIIQKQFRSWLAHRAFHDMQEKLRKAATTIQCFVMGNCPVNQRFSKNFVVLWYISFDIALKASAMEKNTVDSSHMARTLLQKQSALVHRNVRFFRGWFVRRNFVHFRENKITLKEHAFTPNKDIFDEKDLNELMNLWIRYQMLCLQRIDAISSFRRYFGYNL</sequence>
<dbReference type="WBParaSite" id="DME_0000094701-mRNA-1">
    <property type="protein sequence ID" value="DME_0000094701-mRNA-1"/>
    <property type="gene ID" value="DME_0000094701"/>
</dbReference>
<evidence type="ECO:0000256" key="1">
    <source>
        <dbReference type="ARBA" id="ARBA00004496"/>
    </source>
</evidence>
<dbReference type="CDD" id="cd23767">
    <property type="entry name" value="IQCD"/>
    <property type="match status" value="4"/>
</dbReference>
<keyword evidence="4" id="KW-0112">Calmodulin-binding</keyword>
<dbReference type="PANTHER" id="PTHR22706:SF1">
    <property type="entry name" value="ASSEMBLY FACTOR FOR SPINDLE MICROTUBULES"/>
    <property type="match status" value="1"/>
</dbReference>
<dbReference type="PANTHER" id="PTHR22706">
    <property type="entry name" value="ASSEMBLY FACTOR FOR SPINDLE MICROTUBULES"/>
    <property type="match status" value="1"/>
</dbReference>
<evidence type="ECO:0000256" key="2">
    <source>
        <dbReference type="ARBA" id="ARBA00022490"/>
    </source>
</evidence>
<dbReference type="Gene3D" id="1.20.5.190">
    <property type="match status" value="2"/>
</dbReference>
<keyword evidence="3" id="KW-0677">Repeat</keyword>
<comment type="subcellular location">
    <subcellularLocation>
        <location evidence="1">Cytoplasm</location>
    </subcellularLocation>
</comment>
<dbReference type="GO" id="GO:0051295">
    <property type="term" value="P:establishment of meiotic spindle localization"/>
    <property type="evidence" value="ECO:0007669"/>
    <property type="project" value="TreeGrafter"/>
</dbReference>
<dbReference type="InterPro" id="IPR036872">
    <property type="entry name" value="CH_dom_sf"/>
</dbReference>
<dbReference type="PROSITE" id="PS50096">
    <property type="entry name" value="IQ"/>
    <property type="match status" value="4"/>
</dbReference>
<dbReference type="InterPro" id="IPR000048">
    <property type="entry name" value="IQ_motif_EF-hand-BS"/>
</dbReference>
<protein>
    <submittedName>
        <fullName evidence="6">Calponin-homology (CH) domain-containing protein</fullName>
    </submittedName>
</protein>
<dbReference type="AlphaFoldDB" id="A0A158Q2W3"/>
<dbReference type="GO" id="GO:0000922">
    <property type="term" value="C:spindle pole"/>
    <property type="evidence" value="ECO:0007669"/>
    <property type="project" value="TreeGrafter"/>
</dbReference>
<accession>A0A158Q2W3</accession>
<proteinExistence type="predicted"/>
<keyword evidence="2" id="KW-0963">Cytoplasm</keyword>
<name>A0A158Q2W3_DRAME</name>
<dbReference type="SUPFAM" id="SSF47576">
    <property type="entry name" value="Calponin-homology domain, CH-domain"/>
    <property type="match status" value="1"/>
</dbReference>
<dbReference type="Pfam" id="PF00612">
    <property type="entry name" value="IQ"/>
    <property type="match status" value="5"/>
</dbReference>
<dbReference type="GO" id="GO:0005737">
    <property type="term" value="C:cytoplasm"/>
    <property type="evidence" value="ECO:0007669"/>
    <property type="project" value="UniProtKB-SubCell"/>
</dbReference>
<reference evidence="6" key="1">
    <citation type="submission" date="2016-04" db="UniProtKB">
        <authorList>
            <consortium name="WormBaseParasite"/>
        </authorList>
    </citation>
    <scope>IDENTIFICATION</scope>
</reference>
<dbReference type="GO" id="GO:0007051">
    <property type="term" value="P:spindle organization"/>
    <property type="evidence" value="ECO:0007669"/>
    <property type="project" value="TreeGrafter"/>
</dbReference>
<dbReference type="GO" id="GO:0000278">
    <property type="term" value="P:mitotic cell cycle"/>
    <property type="evidence" value="ECO:0007669"/>
    <property type="project" value="TreeGrafter"/>
</dbReference>
<evidence type="ECO:0000256" key="4">
    <source>
        <dbReference type="ARBA" id="ARBA00022860"/>
    </source>
</evidence>
<evidence type="ECO:0000256" key="3">
    <source>
        <dbReference type="ARBA" id="ARBA00022737"/>
    </source>
</evidence>
<organism evidence="5 6">
    <name type="scientific">Dracunculus medinensis</name>
    <name type="common">Guinea worm</name>
    <dbReference type="NCBI Taxonomy" id="318479"/>
    <lineage>
        <taxon>Eukaryota</taxon>
        <taxon>Metazoa</taxon>
        <taxon>Ecdysozoa</taxon>
        <taxon>Nematoda</taxon>
        <taxon>Chromadorea</taxon>
        <taxon>Rhabditida</taxon>
        <taxon>Spirurina</taxon>
        <taxon>Dracunculoidea</taxon>
        <taxon>Dracunculidae</taxon>
        <taxon>Dracunculus</taxon>
    </lineage>
</organism>